<dbReference type="Pfam" id="PF12796">
    <property type="entry name" value="Ank_2"/>
    <property type="match status" value="1"/>
</dbReference>
<dbReference type="AlphaFoldDB" id="A0AA39XC96"/>
<dbReference type="EMBL" id="JAULSU010000001">
    <property type="protein sequence ID" value="KAK0631274.1"/>
    <property type="molecule type" value="Genomic_DNA"/>
</dbReference>
<dbReference type="Gene3D" id="1.25.40.20">
    <property type="entry name" value="Ankyrin repeat-containing domain"/>
    <property type="match status" value="1"/>
</dbReference>
<dbReference type="PANTHER" id="PTHR24180">
    <property type="entry name" value="CYCLIN-DEPENDENT KINASE INHIBITOR 2C-RELATED"/>
    <property type="match status" value="1"/>
</dbReference>
<evidence type="ECO:0000313" key="5">
    <source>
        <dbReference type="Proteomes" id="UP001175000"/>
    </source>
</evidence>
<dbReference type="InterPro" id="IPR002110">
    <property type="entry name" value="Ankyrin_rpt"/>
</dbReference>
<dbReference type="Proteomes" id="UP001175000">
    <property type="component" value="Unassembled WGS sequence"/>
</dbReference>
<organism evidence="4 5">
    <name type="scientific">Immersiella caudata</name>
    <dbReference type="NCBI Taxonomy" id="314043"/>
    <lineage>
        <taxon>Eukaryota</taxon>
        <taxon>Fungi</taxon>
        <taxon>Dikarya</taxon>
        <taxon>Ascomycota</taxon>
        <taxon>Pezizomycotina</taxon>
        <taxon>Sordariomycetes</taxon>
        <taxon>Sordariomycetidae</taxon>
        <taxon>Sordariales</taxon>
        <taxon>Lasiosphaeriaceae</taxon>
        <taxon>Immersiella</taxon>
    </lineage>
</organism>
<gene>
    <name evidence="4" type="ORF">B0T14DRAFT_501408</name>
</gene>
<protein>
    <submittedName>
        <fullName evidence="4">Ankyrin repeat-containing domain protein</fullName>
    </submittedName>
</protein>
<dbReference type="InterPro" id="IPR051637">
    <property type="entry name" value="Ank_repeat_dom-contain_49"/>
</dbReference>
<evidence type="ECO:0000256" key="1">
    <source>
        <dbReference type="ARBA" id="ARBA00022737"/>
    </source>
</evidence>
<evidence type="ECO:0000313" key="4">
    <source>
        <dbReference type="EMBL" id="KAK0631274.1"/>
    </source>
</evidence>
<reference evidence="4" key="1">
    <citation type="submission" date="2023-06" db="EMBL/GenBank/DDBJ databases">
        <title>Genome-scale phylogeny and comparative genomics of the fungal order Sordariales.</title>
        <authorList>
            <consortium name="Lawrence Berkeley National Laboratory"/>
            <person name="Hensen N."/>
            <person name="Bonometti L."/>
            <person name="Westerberg I."/>
            <person name="Brannstrom I.O."/>
            <person name="Guillou S."/>
            <person name="Cros-Aarteil S."/>
            <person name="Calhoun S."/>
            <person name="Haridas S."/>
            <person name="Kuo A."/>
            <person name="Mondo S."/>
            <person name="Pangilinan J."/>
            <person name="Riley R."/>
            <person name="Labutti K."/>
            <person name="Andreopoulos B."/>
            <person name="Lipzen A."/>
            <person name="Chen C."/>
            <person name="Yanf M."/>
            <person name="Daum C."/>
            <person name="Ng V."/>
            <person name="Clum A."/>
            <person name="Steindorff A."/>
            <person name="Ohm R."/>
            <person name="Martin F."/>
            <person name="Silar P."/>
            <person name="Natvig D."/>
            <person name="Lalanne C."/>
            <person name="Gautier V."/>
            <person name="Ament-Velasquez S.L."/>
            <person name="Kruys A."/>
            <person name="Hutchinson M.I."/>
            <person name="Powell A.J."/>
            <person name="Barry K."/>
            <person name="Miller A.N."/>
            <person name="Grigoriev I.V."/>
            <person name="Debuchy R."/>
            <person name="Gladieux P."/>
            <person name="Thoren M.H."/>
            <person name="Johannesson H."/>
        </authorList>
    </citation>
    <scope>NUCLEOTIDE SEQUENCE</scope>
    <source>
        <strain evidence="4">CBS 606.72</strain>
    </source>
</reference>
<proteinExistence type="predicted"/>
<keyword evidence="5" id="KW-1185">Reference proteome</keyword>
<dbReference type="PROSITE" id="PS50088">
    <property type="entry name" value="ANK_REPEAT"/>
    <property type="match status" value="2"/>
</dbReference>
<dbReference type="PANTHER" id="PTHR24180:SF45">
    <property type="entry name" value="POLY [ADP-RIBOSE] POLYMERASE TANKYRASE"/>
    <property type="match status" value="1"/>
</dbReference>
<sequence>MPEIPRKTVSRISNEILSTQVCGREGSRSLNCWSWVQFLVKHGADTNNQTDGKTNLMLAAEAMNLDVVDRLIELGANVNAKGNHGWTALHSAVSTSRFTSNSLGVLIVWQLLNHGADCRAVTEAGETPLDIAILTQSQDMVGGRYQYWSKAIECLEAAARGECG</sequence>
<keyword evidence="2 3" id="KW-0040">ANK repeat</keyword>
<feature type="repeat" description="ANK" evidence="3">
    <location>
        <begin position="51"/>
        <end position="83"/>
    </location>
</feature>
<name>A0AA39XC96_9PEZI</name>
<accession>A0AA39XC96</accession>
<dbReference type="SUPFAM" id="SSF48403">
    <property type="entry name" value="Ankyrin repeat"/>
    <property type="match status" value="1"/>
</dbReference>
<dbReference type="PROSITE" id="PS50297">
    <property type="entry name" value="ANK_REP_REGION"/>
    <property type="match status" value="1"/>
</dbReference>
<evidence type="ECO:0000256" key="3">
    <source>
        <dbReference type="PROSITE-ProRule" id="PRU00023"/>
    </source>
</evidence>
<dbReference type="InterPro" id="IPR036770">
    <property type="entry name" value="Ankyrin_rpt-contain_sf"/>
</dbReference>
<keyword evidence="1" id="KW-0677">Repeat</keyword>
<dbReference type="SMART" id="SM00248">
    <property type="entry name" value="ANK"/>
    <property type="match status" value="2"/>
</dbReference>
<feature type="repeat" description="ANK" evidence="3">
    <location>
        <begin position="84"/>
        <end position="123"/>
    </location>
</feature>
<comment type="caution">
    <text evidence="4">The sequence shown here is derived from an EMBL/GenBank/DDBJ whole genome shotgun (WGS) entry which is preliminary data.</text>
</comment>
<evidence type="ECO:0000256" key="2">
    <source>
        <dbReference type="ARBA" id="ARBA00023043"/>
    </source>
</evidence>